<name>A0ABW5UVE9_9MICO</name>
<evidence type="ECO:0000256" key="5">
    <source>
        <dbReference type="ARBA" id="ARBA00023136"/>
    </source>
</evidence>
<feature type="transmembrane region" description="Helical" evidence="6">
    <location>
        <begin position="405"/>
        <end position="426"/>
    </location>
</feature>
<accession>A0ABW5UVE9</accession>
<evidence type="ECO:0000313" key="8">
    <source>
        <dbReference type="Proteomes" id="UP001597492"/>
    </source>
</evidence>
<sequence length="440" mass="45257">MATQHLTRRILRLAVPALGALVAQPLFVATDTAMVGHLGEPVLAGLAVGSTVVSTLVGLMVFLAYTTTPIVARRLGAGDRPGAIRAGIDGMWLGLACGVVLLLVGLPLSAPIVAGFTRDEIVGSAAMSYLTISLWGLPAMLLTLAATGLLRGLQDTRTPLVVAVAGAGANVVLNAVFIYGLGLGIAGSALGTVVTEWGMALVYLLIAARAARAHSVTLRPGIGDPRQAITTSALMMLRTVTLRIALIVLVWASGQLGVSELATLQVTYTVYNVLVFVLDALAIAAQAMVGHDLGVGDRAAVRRMTTLLAWWGVGLGVALGVVIAATSGVLGHVFTTDARVLELLPGALVTMAITLPVCGYVFSLDGILIGAGDIAYLAWTGLINLAVFCALAWAVLAAAPAETGLVWLWAAFGGGFMLSRGVTLGVRVANDRWMVVGASR</sequence>
<dbReference type="Proteomes" id="UP001597492">
    <property type="component" value="Unassembled WGS sequence"/>
</dbReference>
<reference evidence="8" key="1">
    <citation type="journal article" date="2019" name="Int. J. Syst. Evol. Microbiol.">
        <title>The Global Catalogue of Microorganisms (GCM) 10K type strain sequencing project: providing services to taxonomists for standard genome sequencing and annotation.</title>
        <authorList>
            <consortium name="The Broad Institute Genomics Platform"/>
            <consortium name="The Broad Institute Genome Sequencing Center for Infectious Disease"/>
            <person name="Wu L."/>
            <person name="Ma J."/>
        </authorList>
    </citation>
    <scope>NUCLEOTIDE SEQUENCE [LARGE SCALE GENOMIC DNA]</scope>
    <source>
        <strain evidence="8">TISTR 1514</strain>
    </source>
</reference>
<dbReference type="InterPro" id="IPR002528">
    <property type="entry name" value="MATE_fam"/>
</dbReference>
<comment type="subcellular location">
    <subcellularLocation>
        <location evidence="1">Membrane</location>
        <topology evidence="1">Multi-pass membrane protein</topology>
    </subcellularLocation>
</comment>
<dbReference type="PANTHER" id="PTHR42893">
    <property type="entry name" value="PROTEIN DETOXIFICATION 44, CHLOROPLASTIC-RELATED"/>
    <property type="match status" value="1"/>
</dbReference>
<evidence type="ECO:0000256" key="3">
    <source>
        <dbReference type="ARBA" id="ARBA00022692"/>
    </source>
</evidence>
<feature type="transmembrane region" description="Helical" evidence="6">
    <location>
        <begin position="374"/>
        <end position="399"/>
    </location>
</feature>
<protein>
    <submittedName>
        <fullName evidence="7">MATE family efflux transporter</fullName>
    </submittedName>
</protein>
<feature type="transmembrane region" description="Helical" evidence="6">
    <location>
        <begin position="228"/>
        <end position="253"/>
    </location>
</feature>
<gene>
    <name evidence="7" type="ORF">ACFSW7_04635</name>
</gene>
<keyword evidence="3 6" id="KW-0812">Transmembrane</keyword>
<organism evidence="7 8">
    <name type="scientific">Gulosibacter faecalis</name>
    <dbReference type="NCBI Taxonomy" id="272240"/>
    <lineage>
        <taxon>Bacteria</taxon>
        <taxon>Bacillati</taxon>
        <taxon>Actinomycetota</taxon>
        <taxon>Actinomycetes</taxon>
        <taxon>Micrococcales</taxon>
        <taxon>Microbacteriaceae</taxon>
        <taxon>Gulosibacter</taxon>
    </lineage>
</organism>
<keyword evidence="4 6" id="KW-1133">Transmembrane helix</keyword>
<feature type="transmembrane region" description="Helical" evidence="6">
    <location>
        <begin position="273"/>
        <end position="295"/>
    </location>
</feature>
<keyword evidence="8" id="KW-1185">Reference proteome</keyword>
<comment type="caution">
    <text evidence="7">The sequence shown here is derived from an EMBL/GenBank/DDBJ whole genome shotgun (WGS) entry which is preliminary data.</text>
</comment>
<feature type="transmembrane region" description="Helical" evidence="6">
    <location>
        <begin position="343"/>
        <end position="362"/>
    </location>
</feature>
<feature type="transmembrane region" description="Helical" evidence="6">
    <location>
        <begin position="44"/>
        <end position="65"/>
    </location>
</feature>
<evidence type="ECO:0000256" key="4">
    <source>
        <dbReference type="ARBA" id="ARBA00022989"/>
    </source>
</evidence>
<keyword evidence="5 6" id="KW-0472">Membrane</keyword>
<feature type="transmembrane region" description="Helical" evidence="6">
    <location>
        <begin position="307"/>
        <end position="331"/>
    </location>
</feature>
<feature type="transmembrane region" description="Helical" evidence="6">
    <location>
        <begin position="185"/>
        <end position="207"/>
    </location>
</feature>
<evidence type="ECO:0000256" key="2">
    <source>
        <dbReference type="ARBA" id="ARBA00010199"/>
    </source>
</evidence>
<dbReference type="InterPro" id="IPR044644">
    <property type="entry name" value="DinF-like"/>
</dbReference>
<evidence type="ECO:0000256" key="1">
    <source>
        <dbReference type="ARBA" id="ARBA00004141"/>
    </source>
</evidence>
<dbReference type="Pfam" id="PF01554">
    <property type="entry name" value="MatE"/>
    <property type="match status" value="2"/>
</dbReference>
<feature type="transmembrane region" description="Helical" evidence="6">
    <location>
        <begin position="86"/>
        <end position="106"/>
    </location>
</feature>
<evidence type="ECO:0000313" key="7">
    <source>
        <dbReference type="EMBL" id="MFD2757666.1"/>
    </source>
</evidence>
<evidence type="ECO:0000256" key="6">
    <source>
        <dbReference type="SAM" id="Phobius"/>
    </source>
</evidence>
<dbReference type="PANTHER" id="PTHR42893:SF46">
    <property type="entry name" value="PROTEIN DETOXIFICATION 44, CHLOROPLASTIC"/>
    <property type="match status" value="1"/>
</dbReference>
<dbReference type="EMBL" id="JBHUNE010000003">
    <property type="protein sequence ID" value="MFD2757666.1"/>
    <property type="molecule type" value="Genomic_DNA"/>
</dbReference>
<dbReference type="RefSeq" id="WP_019618341.1">
    <property type="nucleotide sequence ID" value="NZ_JBHUNE010000003.1"/>
</dbReference>
<feature type="transmembrane region" description="Helical" evidence="6">
    <location>
        <begin position="126"/>
        <end position="148"/>
    </location>
</feature>
<feature type="transmembrane region" description="Helical" evidence="6">
    <location>
        <begin position="160"/>
        <end position="179"/>
    </location>
</feature>
<comment type="similarity">
    <text evidence="2">Belongs to the multi antimicrobial extrusion (MATE) (TC 2.A.66.1) family.</text>
</comment>
<proteinExistence type="inferred from homology"/>
<dbReference type="NCBIfam" id="TIGR00797">
    <property type="entry name" value="matE"/>
    <property type="match status" value="1"/>
</dbReference>